<dbReference type="InterPro" id="IPR027417">
    <property type="entry name" value="P-loop_NTPase"/>
</dbReference>
<evidence type="ECO:0000313" key="5">
    <source>
        <dbReference type="Proteomes" id="UP000275076"/>
    </source>
</evidence>
<keyword evidence="2" id="KW-0067">ATP-binding</keyword>
<feature type="region of interest" description="Disordered" evidence="3">
    <location>
        <begin position="1"/>
        <end position="24"/>
    </location>
</feature>
<dbReference type="Proteomes" id="UP000275076">
    <property type="component" value="Unassembled WGS sequence"/>
</dbReference>
<gene>
    <name evidence="4" type="ORF">D7Z54_13930</name>
</gene>
<dbReference type="Gene3D" id="3.40.50.300">
    <property type="entry name" value="P-loop containing nucleotide triphosphate hydrolases"/>
    <property type="match status" value="1"/>
</dbReference>
<feature type="compositionally biased region" description="Basic and acidic residues" evidence="3">
    <location>
        <begin position="10"/>
        <end position="22"/>
    </location>
</feature>
<evidence type="ECO:0000256" key="2">
    <source>
        <dbReference type="ARBA" id="ARBA00022840"/>
    </source>
</evidence>
<dbReference type="Pfam" id="PF10609">
    <property type="entry name" value="ParA"/>
    <property type="match status" value="1"/>
</dbReference>
<dbReference type="InterPro" id="IPR033875">
    <property type="entry name" value="FlhG"/>
</dbReference>
<accession>A0A428N3B9</accession>
<reference evidence="4 5" key="1">
    <citation type="submission" date="2018-10" db="EMBL/GenBank/DDBJ databases">
        <title>Draft genome sequence of Bacillus salarius IM0101, isolated from a hypersaline soil in Inner Mongolia, China.</title>
        <authorList>
            <person name="Yamprayoonswat W."/>
            <person name="Boonvisut S."/>
            <person name="Jumpathong W."/>
            <person name="Sittihan S."/>
            <person name="Ruangsuj P."/>
            <person name="Wanthongcharoen S."/>
            <person name="Thongpramul N."/>
            <person name="Pimmason S."/>
            <person name="Yu B."/>
            <person name="Yasawong M."/>
        </authorList>
    </citation>
    <scope>NUCLEOTIDE SEQUENCE [LARGE SCALE GENOMIC DNA]</scope>
    <source>
        <strain evidence="4 5">IM0101</strain>
    </source>
</reference>
<dbReference type="GO" id="GO:0051782">
    <property type="term" value="P:negative regulation of cell division"/>
    <property type="evidence" value="ECO:0007669"/>
    <property type="project" value="TreeGrafter"/>
</dbReference>
<comment type="caution">
    <text evidence="4">The sequence shown here is derived from an EMBL/GenBank/DDBJ whole genome shotgun (WGS) entry which is preliminary data.</text>
</comment>
<dbReference type="GO" id="GO:0009898">
    <property type="term" value="C:cytoplasmic side of plasma membrane"/>
    <property type="evidence" value="ECO:0007669"/>
    <property type="project" value="TreeGrafter"/>
</dbReference>
<dbReference type="CDD" id="cd02038">
    <property type="entry name" value="FlhG-like"/>
    <property type="match status" value="1"/>
</dbReference>
<dbReference type="SUPFAM" id="SSF52540">
    <property type="entry name" value="P-loop containing nucleoside triphosphate hydrolases"/>
    <property type="match status" value="1"/>
</dbReference>
<dbReference type="PANTHER" id="PTHR43384:SF4">
    <property type="entry name" value="CELLULOSE BIOSYNTHESIS PROTEIN BCSQ-RELATED"/>
    <property type="match status" value="1"/>
</dbReference>
<dbReference type="PANTHER" id="PTHR43384">
    <property type="entry name" value="SEPTUM SITE-DETERMINING PROTEIN MIND HOMOLOG, CHLOROPLASTIC-RELATED"/>
    <property type="match status" value="1"/>
</dbReference>
<proteinExistence type="predicted"/>
<sequence length="293" mass="32320">MSDQANNLRRALDQKTQDEPKKTRVLSVVSGKGGVGKSNFSLNFSLGLAKEGKKVVLFDLDIGMANLDILLGLNTSYDVVDMVENEYSIWDIMEEGPLGLQIVAGGSGLSDIFEMTDSKKERFSRQMALLDGAFDYIIFDMGAGATADSLNFILSSNETIVITTPEPTSITDAYAMLKHLHIQDSSLPSSILVNRAETKKEGDHTAKNLQRVVLQFLKKEVSILGSIPQDKHVLQAVKRQEPFCLAYPSSKASKALQACLDTFIDDRKEKSSKESSEYQRFIGQLKNFLIGGR</sequence>
<dbReference type="PIRSF" id="PIRSF003092">
    <property type="entry name" value="MinD"/>
    <property type="match status" value="1"/>
</dbReference>
<dbReference type="AlphaFoldDB" id="A0A428N3B9"/>
<organism evidence="4 5">
    <name type="scientific">Salibacterium salarium</name>
    <dbReference type="NCBI Taxonomy" id="284579"/>
    <lineage>
        <taxon>Bacteria</taxon>
        <taxon>Bacillati</taxon>
        <taxon>Bacillota</taxon>
        <taxon>Bacilli</taxon>
        <taxon>Bacillales</taxon>
        <taxon>Bacillaceae</taxon>
    </lineage>
</organism>
<dbReference type="InterPro" id="IPR025501">
    <property type="entry name" value="MinD_FleN"/>
</dbReference>
<evidence type="ECO:0000313" key="4">
    <source>
        <dbReference type="EMBL" id="RSL32838.1"/>
    </source>
</evidence>
<keyword evidence="1" id="KW-0547">Nucleotide-binding</keyword>
<dbReference type="RefSeq" id="WP_125556463.1">
    <property type="nucleotide sequence ID" value="NZ_RBVX01000012.1"/>
</dbReference>
<dbReference type="InterPro" id="IPR050625">
    <property type="entry name" value="ParA/MinD_ATPase"/>
</dbReference>
<protein>
    <submittedName>
        <fullName evidence="4">MinD/ParA family protein</fullName>
    </submittedName>
</protein>
<dbReference type="EMBL" id="RBVX01000012">
    <property type="protein sequence ID" value="RSL32838.1"/>
    <property type="molecule type" value="Genomic_DNA"/>
</dbReference>
<dbReference type="GO" id="GO:0016887">
    <property type="term" value="F:ATP hydrolysis activity"/>
    <property type="evidence" value="ECO:0007669"/>
    <property type="project" value="TreeGrafter"/>
</dbReference>
<dbReference type="GO" id="GO:0005829">
    <property type="term" value="C:cytosol"/>
    <property type="evidence" value="ECO:0007669"/>
    <property type="project" value="TreeGrafter"/>
</dbReference>
<dbReference type="GO" id="GO:0005524">
    <property type="term" value="F:ATP binding"/>
    <property type="evidence" value="ECO:0007669"/>
    <property type="project" value="UniProtKB-KW"/>
</dbReference>
<evidence type="ECO:0000256" key="1">
    <source>
        <dbReference type="ARBA" id="ARBA00022741"/>
    </source>
</evidence>
<name>A0A428N3B9_9BACI</name>
<keyword evidence="5" id="KW-1185">Reference proteome</keyword>
<dbReference type="OrthoDB" id="9816297at2"/>
<dbReference type="InterPro" id="IPR033756">
    <property type="entry name" value="YlxH/NBP35"/>
</dbReference>
<evidence type="ECO:0000256" key="3">
    <source>
        <dbReference type="SAM" id="MobiDB-lite"/>
    </source>
</evidence>